<dbReference type="PANTHER" id="PTHR16161:SF0">
    <property type="entry name" value="TRANSCRIPTIONAL PROTEIN SWT1"/>
    <property type="match status" value="1"/>
</dbReference>
<dbReference type="SUPFAM" id="SSF88723">
    <property type="entry name" value="PIN domain-like"/>
    <property type="match status" value="1"/>
</dbReference>
<dbReference type="AlphaFoldDB" id="A0AAF0EUF5"/>
<dbReference type="InterPro" id="IPR029060">
    <property type="entry name" value="PIN-like_dom_sf"/>
</dbReference>
<dbReference type="RefSeq" id="XP_060120043.1">
    <property type="nucleotide sequence ID" value="XM_060264060.1"/>
</dbReference>
<dbReference type="PANTHER" id="PTHR16161">
    <property type="entry name" value="TRANSCRIPTIONAL PROTEIN SWT1"/>
    <property type="match status" value="1"/>
</dbReference>
<dbReference type="GeneID" id="85223737"/>
<organism evidence="2 3">
    <name type="scientific">Malassezia japonica</name>
    <dbReference type="NCBI Taxonomy" id="223818"/>
    <lineage>
        <taxon>Eukaryota</taxon>
        <taxon>Fungi</taxon>
        <taxon>Dikarya</taxon>
        <taxon>Basidiomycota</taxon>
        <taxon>Ustilaginomycotina</taxon>
        <taxon>Malasseziomycetes</taxon>
        <taxon>Malasseziales</taxon>
        <taxon>Malasseziaceae</taxon>
        <taxon>Malassezia</taxon>
    </lineage>
</organism>
<dbReference type="GO" id="GO:0005634">
    <property type="term" value="C:nucleus"/>
    <property type="evidence" value="ECO:0007669"/>
    <property type="project" value="TreeGrafter"/>
</dbReference>
<dbReference type="Pfam" id="PF13638">
    <property type="entry name" value="PIN_4"/>
    <property type="match status" value="1"/>
</dbReference>
<dbReference type="InterPro" id="IPR002716">
    <property type="entry name" value="PIN_dom"/>
</dbReference>
<protein>
    <recommendedName>
        <fullName evidence="1">PIN domain-containing protein</fullName>
    </recommendedName>
</protein>
<dbReference type="InterPro" id="IPR052626">
    <property type="entry name" value="SWT1_Regulator"/>
</dbReference>
<evidence type="ECO:0000313" key="2">
    <source>
        <dbReference type="EMBL" id="WFD37146.1"/>
    </source>
</evidence>
<name>A0AAF0EUF5_9BASI</name>
<dbReference type="Gene3D" id="3.40.50.1010">
    <property type="entry name" value="5'-nuclease"/>
    <property type="match status" value="1"/>
</dbReference>
<evidence type="ECO:0000259" key="1">
    <source>
        <dbReference type="Pfam" id="PF13638"/>
    </source>
</evidence>
<feature type="domain" description="PIN" evidence="1">
    <location>
        <begin position="81"/>
        <end position="232"/>
    </location>
</feature>
<evidence type="ECO:0000313" key="3">
    <source>
        <dbReference type="Proteomes" id="UP001217754"/>
    </source>
</evidence>
<dbReference type="EMBL" id="CP119958">
    <property type="protein sequence ID" value="WFD37146.1"/>
    <property type="molecule type" value="Genomic_DNA"/>
</dbReference>
<keyword evidence="3" id="KW-1185">Reference proteome</keyword>
<proteinExistence type="predicted"/>
<dbReference type="Proteomes" id="UP001217754">
    <property type="component" value="Chromosome 1"/>
</dbReference>
<gene>
    <name evidence="2" type="ORF">MJAP1_000088</name>
</gene>
<reference evidence="2" key="1">
    <citation type="submission" date="2023-03" db="EMBL/GenBank/DDBJ databases">
        <title>Mating type loci evolution in Malassezia.</title>
        <authorList>
            <person name="Coelho M.A."/>
        </authorList>
    </citation>
    <scope>NUCLEOTIDE SEQUENCE</scope>
    <source>
        <strain evidence="2">CBS 9431</strain>
    </source>
</reference>
<dbReference type="GO" id="GO:0004540">
    <property type="term" value="F:RNA nuclease activity"/>
    <property type="evidence" value="ECO:0007669"/>
    <property type="project" value="UniProtKB-ARBA"/>
</dbReference>
<accession>A0AAF0EUF5</accession>
<sequence length="299" mass="33490">MGTYADYFNAQYQGPVASGPVRLTIGRSQGGDAEGHEETWVEEELMDQVEDEAPAQRPAAAPTRPSTAPLLPFATTHSMVWVLDTNVLLRLLRNVQHLFDMLFAAAVHSTTPVYLVVPHTVLEELDGMKHSERKLEDTHSSVGGAARHASRWLLETVQRQKQTPAASHRARWVLHVQTAPPDSARVHSSLTNDQSIVALCTDLRASHPRVFLLSNDTNARMLAEIEGVYTLDLLAMVRALRRFEEPDKHLFWVCATPEFHYVFDDPTILETLPEQVWGRMYAHASQFLPTPIEDVAMLG</sequence>